<dbReference type="Pfam" id="PF10294">
    <property type="entry name" value="Methyltransf_16"/>
    <property type="match status" value="1"/>
</dbReference>
<dbReference type="Pfam" id="PF01663">
    <property type="entry name" value="Phosphodiest"/>
    <property type="match status" value="3"/>
</dbReference>
<evidence type="ECO:0000256" key="1">
    <source>
        <dbReference type="ARBA" id="ARBA00005511"/>
    </source>
</evidence>
<dbReference type="InterPro" id="IPR029426">
    <property type="entry name" value="FAM86_N"/>
</dbReference>
<keyword evidence="9" id="KW-1185">Reference proteome</keyword>
<evidence type="ECO:0000313" key="9">
    <source>
        <dbReference type="Proteomes" id="UP000011518"/>
    </source>
</evidence>
<dbReference type="PANTHER" id="PTHR10151">
    <property type="entry name" value="ECTONUCLEOTIDE PYROPHOSPHATASE/PHOSPHODIESTERASE"/>
    <property type="match status" value="1"/>
</dbReference>
<evidence type="ECO:0000256" key="6">
    <source>
        <dbReference type="SAM" id="SignalP"/>
    </source>
</evidence>
<dbReference type="EMBL" id="KB320444">
    <property type="protein sequence ID" value="ELW72146.1"/>
    <property type="molecule type" value="Genomic_DNA"/>
</dbReference>
<feature type="region of interest" description="Disordered" evidence="5">
    <location>
        <begin position="110"/>
        <end position="156"/>
    </location>
</feature>
<reference evidence="9" key="1">
    <citation type="submission" date="2012-07" db="EMBL/GenBank/DDBJ databases">
        <title>Genome of the Chinese tree shrew, a rising model animal genetically related to primates.</title>
        <authorList>
            <person name="Zhang G."/>
            <person name="Fan Y."/>
            <person name="Yao Y."/>
            <person name="Huang Z."/>
        </authorList>
    </citation>
    <scope>NUCLEOTIDE SEQUENCE [LARGE SCALE GENOMIC DNA]</scope>
</reference>
<dbReference type="InterPro" id="IPR017850">
    <property type="entry name" value="Alkaline_phosphatase_core_sf"/>
</dbReference>
<dbReference type="Proteomes" id="UP000011518">
    <property type="component" value="Unassembled WGS sequence"/>
</dbReference>
<evidence type="ECO:0000256" key="4">
    <source>
        <dbReference type="ARBA" id="ARBA00022691"/>
    </source>
</evidence>
<name>L9LB31_TUPCH</name>
<keyword evidence="4" id="KW-0949">S-adenosyl-L-methionine</keyword>
<feature type="compositionally biased region" description="Acidic residues" evidence="5">
    <location>
        <begin position="130"/>
        <end position="154"/>
    </location>
</feature>
<dbReference type="InterPro" id="IPR019410">
    <property type="entry name" value="Methyltransf_16"/>
</dbReference>
<protein>
    <submittedName>
        <fullName evidence="8">Protein FAM86A</fullName>
    </submittedName>
</protein>
<evidence type="ECO:0000256" key="3">
    <source>
        <dbReference type="ARBA" id="ARBA00022679"/>
    </source>
</evidence>
<sequence length="998" mass="111948">MGLRVLELLLLLVCAGGHPVPGRKSFNKLLLISFDGFRWDYDQDVDTPNMDRLAQEGVKAKYLTPPFVTMTSPSHFTTISGSHYLLFEEGPGSLWNGTQIAAVQYPGSERPIRAESQGPGVRPAEVTPQDGDDGGGDEGGGDADDGGGGDEDGDGGLWSLRIPSLLGYQSAPGSEGCLPALAPRERPSTCIWEHCMAFQGGSTCTWERQWPNQPLAPLWNPHQPGLRRPHPLHKSRWIEDHGVIHNMMFNTETGLKYSFKTTQNKTEWWDNGVLPLWITAQRQNQPLAPLWNPHKPGLRRPHPLHKSRWIEDHGVIHNMMFNTETGLKYSFKTTQNKTEWWDNGVLPLWITAQRQGRKTASFHYPGGGGRYKGEVVQRSLVESYLHPNGNETEWRENIDTVMSWFTEEDFDFVTLYYGEPDSTGHRFGPETENRKVMIQQIDRTIGYLLEAMERHSLSGRLNVIITSDHGMTTVKKQPDVTEILLTNYIKFRDLVKFDIVDYGGFGMLLPKPGQEEAVYQALKDAHPHLHVYKKEGFPERFHFAKHERVLPIVMYADPGYNINGRLIIYINKGDHSFDNVHMDMKTIFRAFGPDFKKNHLAEPFDSIHIYPLMCKLLGVTPEPHNGSLAVTQEMLVDTHAQQPGNPAMAPEETFGSERLLWSFERRFLAARALRSFPWQNLEEELRDSSDSELLLDILQKTVRHPLCAQHPPSAKYARAFLSELIKKHEATHTEPLDELYEALAEVLTAEESAQCHRSYLLPSGDSVTLSESTAIVSHGTTGLVTWDAALYLAEWALENPAAFTHRTVLELGSGAGLTGLAICKTCRPRAYVFSDCHGRVLQQLRGNILLNGFSLQPDVTADSERPVVTVAQLDWDVATVPQLSALQPDVVIAAGQHGLVLTGHNPNLPLTTDVLYCPDAILSLVGVLQRLAACQKDRKDRQAPDAFIAYTVRNPETCQLFTTELGRAGIQWHTVPPHDQKLFPYDGHSEMAILKLTL</sequence>
<dbReference type="Gene3D" id="3.40.720.10">
    <property type="entry name" value="Alkaline Phosphatase, subunit A"/>
    <property type="match status" value="2"/>
</dbReference>
<comment type="similarity">
    <text evidence="1">Belongs to the class I-like SAM-binding methyltransferase superfamily. EEF2KMT family.</text>
</comment>
<feature type="chain" id="PRO_5004000151" evidence="6">
    <location>
        <begin position="18"/>
        <end position="998"/>
    </location>
</feature>
<evidence type="ECO:0000313" key="8">
    <source>
        <dbReference type="EMBL" id="ELW72146.1"/>
    </source>
</evidence>
<organism evidence="8 9">
    <name type="scientific">Tupaia chinensis</name>
    <name type="common">Chinese tree shrew</name>
    <name type="synonym">Tupaia belangeri chinensis</name>
    <dbReference type="NCBI Taxonomy" id="246437"/>
    <lineage>
        <taxon>Eukaryota</taxon>
        <taxon>Metazoa</taxon>
        <taxon>Chordata</taxon>
        <taxon>Craniata</taxon>
        <taxon>Vertebrata</taxon>
        <taxon>Euteleostomi</taxon>
        <taxon>Mammalia</taxon>
        <taxon>Eutheria</taxon>
        <taxon>Euarchontoglires</taxon>
        <taxon>Scandentia</taxon>
        <taxon>Tupaiidae</taxon>
        <taxon>Tupaia</taxon>
    </lineage>
</organism>
<dbReference type="AlphaFoldDB" id="L9LB31"/>
<keyword evidence="2" id="KW-0489">Methyltransferase</keyword>
<evidence type="ECO:0000256" key="2">
    <source>
        <dbReference type="ARBA" id="ARBA00022603"/>
    </source>
</evidence>
<keyword evidence="6" id="KW-0732">Signal</keyword>
<dbReference type="CDD" id="cd16018">
    <property type="entry name" value="Enpp"/>
    <property type="match status" value="1"/>
</dbReference>
<dbReference type="eggNOG" id="KOG2645">
    <property type="taxonomic scope" value="Eukaryota"/>
</dbReference>
<dbReference type="Gene3D" id="3.40.50.150">
    <property type="entry name" value="Vaccinia Virus protein VP39"/>
    <property type="match status" value="1"/>
</dbReference>
<gene>
    <name evidence="8" type="ORF">TREES_T100015571</name>
</gene>
<accession>L9LB31</accession>
<feature type="signal peptide" evidence="6">
    <location>
        <begin position="1"/>
        <end position="17"/>
    </location>
</feature>
<evidence type="ECO:0000259" key="7">
    <source>
        <dbReference type="Pfam" id="PF14904"/>
    </source>
</evidence>
<dbReference type="Pfam" id="PF14904">
    <property type="entry name" value="FAM86"/>
    <property type="match status" value="1"/>
</dbReference>
<dbReference type="PANTHER" id="PTHR10151:SF65">
    <property type="entry name" value="ECTONUCLEOTIDE PYROPHOSPHATASE_PHOSPHODIESTERASE FAMILY MEMBER 7-LIKE PRECURSOR"/>
    <property type="match status" value="1"/>
</dbReference>
<evidence type="ECO:0000256" key="5">
    <source>
        <dbReference type="SAM" id="MobiDB-lite"/>
    </source>
</evidence>
<proteinExistence type="inferred from homology"/>
<dbReference type="InParanoid" id="L9LB31"/>
<feature type="domain" description="FAM86 N-terminal" evidence="7">
    <location>
        <begin position="658"/>
        <end position="746"/>
    </location>
</feature>
<reference evidence="9" key="2">
    <citation type="journal article" date="2013" name="Nat. Commun.">
        <title>Genome of the Chinese tree shrew.</title>
        <authorList>
            <person name="Fan Y."/>
            <person name="Huang Z.Y."/>
            <person name="Cao C.C."/>
            <person name="Chen C.S."/>
            <person name="Chen Y.X."/>
            <person name="Fan D.D."/>
            <person name="He J."/>
            <person name="Hou H.L."/>
            <person name="Hu L."/>
            <person name="Hu X.T."/>
            <person name="Jiang X.T."/>
            <person name="Lai R."/>
            <person name="Lang Y.S."/>
            <person name="Liang B."/>
            <person name="Liao S.G."/>
            <person name="Mu D."/>
            <person name="Ma Y.Y."/>
            <person name="Niu Y.Y."/>
            <person name="Sun X.Q."/>
            <person name="Xia J.Q."/>
            <person name="Xiao J."/>
            <person name="Xiong Z.Q."/>
            <person name="Xu L."/>
            <person name="Yang L."/>
            <person name="Zhang Y."/>
            <person name="Zhao W."/>
            <person name="Zhao X.D."/>
            <person name="Zheng Y.T."/>
            <person name="Zhou J.M."/>
            <person name="Zhu Y.B."/>
            <person name="Zhang G.J."/>
            <person name="Wang J."/>
            <person name="Yao Y.G."/>
        </authorList>
    </citation>
    <scope>NUCLEOTIDE SEQUENCE [LARGE SCALE GENOMIC DNA]</scope>
</reference>
<dbReference type="SUPFAM" id="SSF53649">
    <property type="entry name" value="Alkaline phosphatase-like"/>
    <property type="match status" value="2"/>
</dbReference>
<dbReference type="GO" id="GO:0008168">
    <property type="term" value="F:methyltransferase activity"/>
    <property type="evidence" value="ECO:0007669"/>
    <property type="project" value="UniProtKB-KW"/>
</dbReference>
<dbReference type="SUPFAM" id="SSF53335">
    <property type="entry name" value="S-adenosyl-L-methionine-dependent methyltransferases"/>
    <property type="match status" value="1"/>
</dbReference>
<dbReference type="InterPro" id="IPR029063">
    <property type="entry name" value="SAM-dependent_MTases_sf"/>
</dbReference>
<dbReference type="GO" id="GO:0032259">
    <property type="term" value="P:methylation"/>
    <property type="evidence" value="ECO:0007669"/>
    <property type="project" value="UniProtKB-KW"/>
</dbReference>
<dbReference type="Gene3D" id="3.30.1360.180">
    <property type="match status" value="1"/>
</dbReference>
<dbReference type="InterPro" id="IPR002591">
    <property type="entry name" value="Phosphodiest/P_Trfase"/>
</dbReference>
<keyword evidence="3" id="KW-0808">Transferase</keyword>
<dbReference type="STRING" id="246437.L9LB31"/>